<dbReference type="Pfam" id="PF20426">
    <property type="entry name" value="NBCH_WD40"/>
    <property type="match status" value="1"/>
</dbReference>
<dbReference type="GO" id="GO:0046872">
    <property type="term" value="F:metal ion binding"/>
    <property type="evidence" value="ECO:0007669"/>
    <property type="project" value="UniProtKB-KW"/>
</dbReference>
<dbReference type="InterPro" id="IPR031570">
    <property type="entry name" value="NBEA/BDCP_DUF4704"/>
</dbReference>
<evidence type="ECO:0000256" key="9">
    <source>
        <dbReference type="ARBA" id="ARBA00023014"/>
    </source>
</evidence>
<feature type="domain" description="BEACH" evidence="17">
    <location>
        <begin position="3015"/>
        <end position="3303"/>
    </location>
</feature>
<evidence type="ECO:0000259" key="19">
    <source>
        <dbReference type="PROSITE" id="PS51918"/>
    </source>
</evidence>
<evidence type="ECO:0000313" key="21">
    <source>
        <dbReference type="Proteomes" id="UP000319731"/>
    </source>
</evidence>
<dbReference type="GO" id="GO:0006779">
    <property type="term" value="P:porphyrin-containing compound biosynthetic process"/>
    <property type="evidence" value="ECO:0007669"/>
    <property type="project" value="InterPro"/>
</dbReference>
<dbReference type="InterPro" id="IPR007197">
    <property type="entry name" value="rSAM"/>
</dbReference>
<dbReference type="GO" id="GO:0005829">
    <property type="term" value="C:cytosol"/>
    <property type="evidence" value="ECO:0007669"/>
    <property type="project" value="TreeGrafter"/>
</dbReference>
<dbReference type="InterPro" id="IPR000409">
    <property type="entry name" value="BEACH_dom"/>
</dbReference>
<dbReference type="InterPro" id="IPR046851">
    <property type="entry name" value="NBCH_WD40"/>
</dbReference>
<evidence type="ECO:0000259" key="18">
    <source>
        <dbReference type="PROSITE" id="PS51783"/>
    </source>
</evidence>
<evidence type="ECO:0000256" key="1">
    <source>
        <dbReference type="ARBA" id="ARBA00006100"/>
    </source>
</evidence>
<comment type="similarity">
    <text evidence="1">Belongs to the anaerobic coproporphyrinogen-III oxidase family. HemW subfamily.</text>
</comment>
<dbReference type="InterPro" id="IPR011993">
    <property type="entry name" value="PH-like_dom_sf"/>
</dbReference>
<dbReference type="Gene3D" id="3.20.20.70">
    <property type="entry name" value="Aldolase class I"/>
    <property type="match status" value="1"/>
</dbReference>
<dbReference type="SMART" id="SM00729">
    <property type="entry name" value="Elp3"/>
    <property type="match status" value="1"/>
</dbReference>
<dbReference type="SUPFAM" id="SSF102114">
    <property type="entry name" value="Radical SAM enzymes"/>
    <property type="match status" value="1"/>
</dbReference>
<dbReference type="PANTHER" id="PTHR13743:SF112">
    <property type="entry name" value="BEACH DOMAIN-CONTAINING PROTEIN"/>
    <property type="match status" value="1"/>
</dbReference>
<evidence type="ECO:0000313" key="20">
    <source>
        <dbReference type="EMBL" id="TPX34048.1"/>
    </source>
</evidence>
<dbReference type="PROSITE" id="PS50082">
    <property type="entry name" value="WD_REPEATS_2"/>
    <property type="match status" value="2"/>
</dbReference>
<keyword evidence="10" id="KW-0143">Chaperone</keyword>
<feature type="region of interest" description="Disordered" evidence="16">
    <location>
        <begin position="2312"/>
        <end position="2333"/>
    </location>
</feature>
<evidence type="ECO:0000256" key="2">
    <source>
        <dbReference type="ARBA" id="ARBA00014678"/>
    </source>
</evidence>
<feature type="repeat" description="WD" evidence="15">
    <location>
        <begin position="3462"/>
        <end position="3503"/>
    </location>
</feature>
<comment type="caution">
    <text evidence="20">The sequence shown here is derived from an EMBL/GenBank/DDBJ whole genome shotgun (WGS) entry which is preliminary data.</text>
</comment>
<dbReference type="SFLD" id="SFLDF00562">
    <property type="entry name" value="HemN-like__clustered_with_heat"/>
    <property type="match status" value="1"/>
</dbReference>
<dbReference type="PROSITE" id="PS00678">
    <property type="entry name" value="WD_REPEATS_1"/>
    <property type="match status" value="1"/>
</dbReference>
<dbReference type="RefSeq" id="XP_031024890.1">
    <property type="nucleotide sequence ID" value="XM_031169145.1"/>
</dbReference>
<organism evidence="20 21">
    <name type="scientific">Synchytrium microbalum</name>
    <dbReference type="NCBI Taxonomy" id="1806994"/>
    <lineage>
        <taxon>Eukaryota</taxon>
        <taxon>Fungi</taxon>
        <taxon>Fungi incertae sedis</taxon>
        <taxon>Chytridiomycota</taxon>
        <taxon>Chytridiomycota incertae sedis</taxon>
        <taxon>Chytridiomycetes</taxon>
        <taxon>Synchytriales</taxon>
        <taxon>Synchytriaceae</taxon>
        <taxon>Synchytrium</taxon>
    </lineage>
</organism>
<evidence type="ECO:0000256" key="8">
    <source>
        <dbReference type="ARBA" id="ARBA00023004"/>
    </source>
</evidence>
<dbReference type="SFLD" id="SFLDF00288">
    <property type="entry name" value="HemN-like__clustered_with_nucl"/>
    <property type="match status" value="1"/>
</dbReference>
<evidence type="ECO:0000256" key="10">
    <source>
        <dbReference type="ARBA" id="ARBA00023186"/>
    </source>
</evidence>
<dbReference type="Gene3D" id="1.10.1540.10">
    <property type="entry name" value="BEACH domain"/>
    <property type="match status" value="1"/>
</dbReference>
<dbReference type="SUPFAM" id="SSF50729">
    <property type="entry name" value="PH domain-like"/>
    <property type="match status" value="1"/>
</dbReference>
<feature type="domain" description="BEACH-type PH" evidence="18">
    <location>
        <begin position="2893"/>
        <end position="3002"/>
    </location>
</feature>
<dbReference type="InterPro" id="IPR015943">
    <property type="entry name" value="WD40/YVTN_repeat-like_dom_sf"/>
</dbReference>
<feature type="compositionally biased region" description="Low complexity" evidence="16">
    <location>
        <begin position="1635"/>
        <end position="1657"/>
    </location>
</feature>
<feature type="compositionally biased region" description="Basic and acidic residues" evidence="16">
    <location>
        <begin position="2796"/>
        <end position="2812"/>
    </location>
</feature>
<dbReference type="Proteomes" id="UP000319731">
    <property type="component" value="Unassembled WGS sequence"/>
</dbReference>
<dbReference type="NCBIfam" id="TIGR00539">
    <property type="entry name" value="hemN_rel"/>
    <property type="match status" value="1"/>
</dbReference>
<evidence type="ECO:0000256" key="3">
    <source>
        <dbReference type="ARBA" id="ARBA00022574"/>
    </source>
</evidence>
<keyword evidence="5" id="KW-0949">S-adenosyl-L-methionine</keyword>
<evidence type="ECO:0000256" key="15">
    <source>
        <dbReference type="PROSITE-ProRule" id="PRU00221"/>
    </source>
</evidence>
<dbReference type="FunFam" id="1.10.1540.10:FF:000001">
    <property type="entry name" value="neurobeachin isoform X1"/>
    <property type="match status" value="1"/>
</dbReference>
<evidence type="ECO:0000259" key="17">
    <source>
        <dbReference type="PROSITE" id="PS50197"/>
    </source>
</evidence>
<dbReference type="PROSITE" id="PS51918">
    <property type="entry name" value="RADICAL_SAM"/>
    <property type="match status" value="1"/>
</dbReference>
<dbReference type="Pfam" id="PF15787">
    <property type="entry name" value="DUF4704"/>
    <property type="match status" value="1"/>
</dbReference>
<dbReference type="InterPro" id="IPR004559">
    <property type="entry name" value="HemW-like"/>
</dbReference>
<dbReference type="CDD" id="cd01201">
    <property type="entry name" value="PH_BEACH"/>
    <property type="match status" value="1"/>
</dbReference>
<feature type="compositionally biased region" description="Low complexity" evidence="16">
    <location>
        <begin position="2315"/>
        <end position="2329"/>
    </location>
</feature>
<evidence type="ECO:0000256" key="6">
    <source>
        <dbReference type="ARBA" id="ARBA00022723"/>
    </source>
</evidence>
<dbReference type="InterPro" id="IPR050865">
    <property type="entry name" value="BEACH_Domain"/>
</dbReference>
<keyword evidence="21" id="KW-1185">Reference proteome</keyword>
<dbReference type="STRING" id="1806994.A0A507C3T3"/>
<dbReference type="Pfam" id="PF02138">
    <property type="entry name" value="Beach"/>
    <property type="match status" value="1"/>
</dbReference>
<dbReference type="Pfam" id="PF20425">
    <property type="entry name" value="Neurobeachin"/>
    <property type="match status" value="1"/>
</dbReference>
<dbReference type="OrthoDB" id="26681at2759"/>
<evidence type="ECO:0000256" key="5">
    <source>
        <dbReference type="ARBA" id="ARBA00022691"/>
    </source>
</evidence>
<dbReference type="PROSITE" id="PS50294">
    <property type="entry name" value="WD_REPEATS_REGION"/>
    <property type="match status" value="1"/>
</dbReference>
<dbReference type="SFLD" id="SFLDS00029">
    <property type="entry name" value="Radical_SAM"/>
    <property type="match status" value="2"/>
</dbReference>
<feature type="region of interest" description="Disordered" evidence="16">
    <location>
        <begin position="3386"/>
        <end position="3424"/>
    </location>
</feature>
<feature type="compositionally biased region" description="Low complexity" evidence="16">
    <location>
        <begin position="3410"/>
        <end position="3424"/>
    </location>
</feature>
<dbReference type="Gene3D" id="2.130.10.10">
    <property type="entry name" value="YVTN repeat-like/Quinoprotein amine dehydrogenase"/>
    <property type="match status" value="1"/>
</dbReference>
<dbReference type="InterPro" id="IPR046852">
    <property type="entry name" value="Neurobeachin_a-sol"/>
</dbReference>
<feature type="repeat" description="WD" evidence="15">
    <location>
        <begin position="3523"/>
        <end position="3564"/>
    </location>
</feature>
<feature type="compositionally biased region" description="Polar residues" evidence="16">
    <location>
        <begin position="369"/>
        <end position="394"/>
    </location>
</feature>
<dbReference type="Pfam" id="PF16057">
    <property type="entry name" value="DUF4800"/>
    <property type="match status" value="1"/>
</dbReference>
<dbReference type="GeneID" id="42004442"/>
<evidence type="ECO:0000256" key="7">
    <source>
        <dbReference type="ARBA" id="ARBA00022737"/>
    </source>
</evidence>
<accession>A0A507C3T3</accession>
<dbReference type="GO" id="GO:0004109">
    <property type="term" value="F:coproporphyrinogen oxidase activity"/>
    <property type="evidence" value="ECO:0007669"/>
    <property type="project" value="InterPro"/>
</dbReference>
<protein>
    <recommendedName>
        <fullName evidence="14">Beige protein homolog 1</fullName>
    </recommendedName>
    <alternativeName>
        <fullName evidence="11">Putative heme chaperone</fullName>
    </alternativeName>
    <alternativeName>
        <fullName evidence="2">Radical S-adenosyl methionine domain-containing protein 1, mitochondrial</fullName>
    </alternativeName>
</protein>
<keyword evidence="8" id="KW-0408">Iron</keyword>
<evidence type="ECO:0000256" key="4">
    <source>
        <dbReference type="ARBA" id="ARBA00022617"/>
    </source>
</evidence>
<dbReference type="GO" id="GO:0016020">
    <property type="term" value="C:membrane"/>
    <property type="evidence" value="ECO:0007669"/>
    <property type="project" value="TreeGrafter"/>
</dbReference>
<evidence type="ECO:0000256" key="14">
    <source>
        <dbReference type="ARBA" id="ARBA00073334"/>
    </source>
</evidence>
<keyword evidence="3 15" id="KW-0853">WD repeat</keyword>
<feature type="region of interest" description="Disordered" evidence="16">
    <location>
        <begin position="2762"/>
        <end position="2835"/>
    </location>
</feature>
<dbReference type="SUPFAM" id="SSF50978">
    <property type="entry name" value="WD40 repeat-like"/>
    <property type="match status" value="1"/>
</dbReference>
<keyword evidence="4" id="KW-0349">Heme</keyword>
<dbReference type="SFLD" id="SFLDG01065">
    <property type="entry name" value="anaerobic_coproporphyrinogen-I"/>
    <property type="match status" value="2"/>
</dbReference>
<dbReference type="InterPro" id="IPR036322">
    <property type="entry name" value="WD40_repeat_dom_sf"/>
</dbReference>
<dbReference type="Pfam" id="PF04055">
    <property type="entry name" value="Radical_SAM"/>
    <property type="match status" value="1"/>
</dbReference>
<dbReference type="SMART" id="SM00320">
    <property type="entry name" value="WD40"/>
    <property type="match status" value="3"/>
</dbReference>
<dbReference type="CDD" id="cd06071">
    <property type="entry name" value="Beach"/>
    <property type="match status" value="1"/>
</dbReference>
<dbReference type="GO" id="GO:0019901">
    <property type="term" value="F:protein kinase binding"/>
    <property type="evidence" value="ECO:0007669"/>
    <property type="project" value="TreeGrafter"/>
</dbReference>
<dbReference type="InterPro" id="IPR019775">
    <property type="entry name" value="WD40_repeat_CS"/>
</dbReference>
<feature type="region of interest" description="Disordered" evidence="16">
    <location>
        <begin position="369"/>
        <end position="399"/>
    </location>
</feature>
<dbReference type="Pfam" id="PF14844">
    <property type="entry name" value="PH_BEACH"/>
    <property type="match status" value="1"/>
</dbReference>
<evidence type="ECO:0000256" key="16">
    <source>
        <dbReference type="SAM" id="MobiDB-lite"/>
    </source>
</evidence>
<evidence type="ECO:0000256" key="11">
    <source>
        <dbReference type="ARBA" id="ARBA00033094"/>
    </source>
</evidence>
<feature type="compositionally biased region" description="Low complexity" evidence="16">
    <location>
        <begin position="1603"/>
        <end position="1612"/>
    </location>
</feature>
<dbReference type="InterPro" id="IPR023362">
    <property type="entry name" value="PH-BEACH_dom"/>
</dbReference>
<dbReference type="PANTHER" id="PTHR13743">
    <property type="entry name" value="BEIGE/BEACH-RELATED"/>
    <property type="match status" value="1"/>
</dbReference>
<keyword evidence="6" id="KW-0479">Metal-binding</keyword>
<reference evidence="20 21" key="1">
    <citation type="journal article" date="2019" name="Sci. Rep.">
        <title>Comparative genomics of chytrid fungi reveal insights into the obligate biotrophic and pathogenic lifestyle of Synchytrium endobioticum.</title>
        <authorList>
            <person name="van de Vossenberg B.T.L.H."/>
            <person name="Warris S."/>
            <person name="Nguyen H.D.T."/>
            <person name="van Gent-Pelzer M.P.E."/>
            <person name="Joly D.L."/>
            <person name="van de Geest H.C."/>
            <person name="Bonants P.J.M."/>
            <person name="Smith D.S."/>
            <person name="Levesque C.A."/>
            <person name="van der Lee T.A.J."/>
        </authorList>
    </citation>
    <scope>NUCLEOTIDE SEQUENCE [LARGE SCALE GENOMIC DNA]</scope>
    <source>
        <strain evidence="20 21">JEL517</strain>
    </source>
</reference>
<dbReference type="InterPro" id="IPR013785">
    <property type="entry name" value="Aldolase_TIM"/>
</dbReference>
<dbReference type="InterPro" id="IPR058240">
    <property type="entry name" value="rSAM_sf"/>
</dbReference>
<sequence length="3709" mass="412707">MRSTVKELSLYIHFPYCRAKCSFCAFNKYTLPSTGINETLLLDAYKREFDWFLRDYSAGGTAVKISSIYFGGGTPSLMQPSTVESILKDVASKCNVDPRNTEITLEANPTSVETAQLLGFKHAGVNRLSLGIQALNDEDLHLLGRDHDVKDARKAIHAAQNTFERVSLDFLWGRPRQTLNGWKDELQEALSFGAEHLSIYQLILERGTPMFDIHAEMPSLWQSEDVQAKMYSTTVELARLFGYKQYEVSSFAKSADAESRHNNGYWFGRDYIGIGPGAHGRVTSMNERYRTACIRSPSQWQTQCVDSGNGVATKVRMSDKEVGRELVAQGLRTIRGITLAGISKLLPETPIEDLLDVEKLRGLAEQQFVTGNPPLSSTSDLDNTTFSPNPSTSNPIAEAPPEIVPITSRHSTVRISISACCALSLIDGSFNEHNDELRVLFDQGQDLNPYMARFAELYGGPEIDPSSEGVFINRTVIPLRKTNSSIPNLAQQQIDRSSSLPVEGHPHDIIVATLELLDQHIAGVLTDISNIQSLLQLTETYQHLEILSRYEADRDCIIRHGGLRKLSDVLAAISSHLKQSHLENGPETEAMTKLMYICIYLARMCFDPDGRFGVYVATSGRTVVVESRRPSTSLIGRATKLDSDTYSMVEALYGLLISVNNHEMPWSIMKTRIMETLGSIIASDPAVTKRSLVERDIVDSLLISIAWPSWLLEANVAPATLRAEFRNQILAWHLVHFLSRTNPACKERIVALGGYARLTALVSWTSYCCSELGPNFGSAGSEYKGFQDVSSSKSLPDDTAPAVESTTLPDYEKEYIKSRNVLSENPPEYIPHALPPPLMSHSLGLQSPELSLIFATALGCCIYHSEPLPGLAGAMSAAGGSRRSLVAIEASQEIGRTTSPDGARGQGMSSQIESFLRPLFKAVGASFMAGLGSSMSMGLDEAPYLGPEELRFITLGRSTPINNPESLFPTFNVNISSIQAEIPPVAKPVPLPRLQFAFIEFLGELLADPPETVDIDDESLFRLRGWILKWMDICKLWETLFSSPWFYFWGDEHENTHSLYATKLRQCIMRFVEYMATLPDFDNQHPVGALLGLMEKYYPSQPPIVHQASKSLRFILTHKRLITQESLRRIESLTIITPLLAKVTSNPSDMQWAVLGLLDAMLAGSNKDMAIYIYADRSTLKLLFKLAVGPSRTVAQTALARVLDLIAIVPLEYPTYGVGRAFPPPISGQPPSPSQPESGSDTGIDLLGFYFVCFQPEIATQRQLEIQCSLLGGIGTLLMKYRNDPSKSNAMRATLLKSQVFEHCLGVLSSRIPIEMGEAAFHKLTGEAIKTIASVMSGSKEARKTFKTIVGFEEIRIRLFVKGSWVAWDGLLDGLMGLALDSTDGFEAVHDNPIVRNVDAARALFSFYPHLGSELQVAFLTRLTRLASSHEMNRVILCQAGTVARLVKEVIPKSTDLESLERAIELLEVIGAHNVLVAEVRLMLASLKAQPIASTPVYRAPRHRRPSNLLGSRDTSSEVLPFYYDRVLKAMVNIAQRREYDLDSFYFSGKFSGLVLPPLQRWPTKDGFTFITWFKLEATGWGHEPEVVSEPPMSSPPLSPGQSRKSFFGSGRSRTKKSDNNSGSGSKRLSTLKVSTTSPQSSSSNIASPTSPASATPLSPIMQAAQAPRIFSFLTPAGAGAELYVIDGTLRYTVTTRNGNVSSIDLSGVKLLTGRWYFLALCHPAPKRPWTSHSEVLVYMNGAIRHKEKMDFPDSDLHSQCRVGASARMPHYDTPDALPNACHHSFPGQMSCISILEDALPVEKLHHIYALGLARYSSTLEDIAIYLEKETRASESKGWGRFTMALHPSSAKCHTDLFEGGLKSDDEYSGIVYDLIRSGGQASNATKLCKAVICSSRSMRTALRALGGPEILLPIFYNLDLPTPNVLFESDATRETGQLKRSSAGLALFAATLDGDKDAIERFTTNRTAKTLSIILQVRSSKHLDMSLLDSIMNVVKVVSGSDPEPMTEVLGALVFESRLWGSSKPHIQNELLVFLRHYAQGPERRLCRSRFGVCHFLEWQERCYPYTPVNPSLPDLRPQYEDMKALRSIVWSICIDYLSQGATQDEVAKLMAVLFGSTMDSDPVHVYEVFDTIVKAAAEPVSGVGEMFLAANGAECIVHLLRSEQREELRLLVLDFVLVLIRGQRSLDKWKKRLRFEDIGGVGRLLMERGHLLSMQIYRSLITLVLEDPMTRGSEKLDLESMKVPVLRNASALYSIWELAARPQVEEGVRIQVLRDGLALGRASKANAERIRARPGWQLLILSMVPIPNDSERPSLSSRRSRTSTSDRGPAITSLDDEETLLELAEELVSMLILDSFDLDRKGWRFAEEMVALMWASQRSDGLSVIRRVLGRLLNDLCVQLRSSANGALGFSTIKMDNVLHLLFLAEDVMFHHEGLHESLVQEMSPPESPGSGGVERSISYTSLSFSDTDVQIDQPSGIMEEKQSNPMHECADMAADYLDLLTGLVEYGMPIVGSLGDSVEKENKQKSGVVRLALRVLMGGLVPPSEKAWNIAIPHLIPILERHGTLFAEVESRARVLNVTGQMHDAFLQANDVSDHDHHLPSFQVILPVYMLMITRWRQILLSLKDENMNPLLSESVLSDAEANQQKFLQMVVSPPWKSMYERHFIPSMKIVAEELGAVLPAALKRHAKMARIAVGRARKEDSTVAHNRDHLLAAADSTIRKRRDEDILASSDRASMIDADKRTLQRQWAIMYRNLSGERGVWSSPETSPRNWKLDASENSSRMRRRLAPNPEFDDHREAAARRDKKETGVDSPRPRARTSSKPVPPPDKLKSQMSFESGEMLLAAEVQSPVGSLHGSEADIPAVVGEEDEGWSIINDDNMSVTSTLYGSEAGERVVCGAECEIIAMMSTVKGRFEVTATHIYFQMEARSILSSTEDTQKFIDQELLRDRRWNLSELRELYPRRYLLRKSAIELFFMDRTSCFFNFRSSKDRTRVLARIIALRPPSLVTPDARTPSEILRRSNYTEKWQRHEMSNFEYLMHLNTISGRTYNDLTQYPVFPWVLQDYESDTLDLTDPDVYRDLSKPIGALDDARLQNILERYRAFEDPSGRIKKFHYGTHYSSAAATLFYLLRLEPFTTLHILLQGGKFDHPDRQFHSIQACWKSVLFGSGDVKELIPEFYYMPEFLNKFDLGVKQTGAAVEDVILPPWASSPEEFIRIHREALEGDYVSEHLHEWIDLIWGYKQTGEEAVKAHNVFFYTTYEGAIDIDGIRDPVERQSLEDQINNFGQTPSQLLKRPHPKRLPKTAPSVFKSTLFSHPHSHKSYLIQLKNEGISGVVLCEDTTPSSGNMTAAGQLIEKVVSGTMLGGDRLITIANDGTYGLQRWTSTSGRDDSTPFVYEPDSPDAKRQLPQQYYTSSSSSPSQSLWAITKEGNYMFVGGHWSGAIGVISLDQGTRVGEPIPGHRDVVTCLALSDDGSVLVTGSRDTTVATWDVVTSAVRSISDAVNMRDTAPIRLMNQQLLYGHDDEVTAVAVDVEHDLVVSGSKDGTCIYYSLHGGRYFRTVRPTTNFKEDVVMVKRVLVTKQAAVLVYSETQAKDISFMHSYSINGKLLRDRMFTWQMNDIQASSDGACVVGADNKGGVSLMKPYNLQIIHRFDVSVSALSVAISNDQRTLFLGRTDGRLLIIALDARSVRAQVSASGQSGISLF</sequence>
<dbReference type="PROSITE" id="PS51783">
    <property type="entry name" value="PH_BEACH"/>
    <property type="match status" value="1"/>
</dbReference>
<gene>
    <name evidence="20" type="ORF">SmJEL517_g03217</name>
</gene>
<dbReference type="EMBL" id="QEAO01000016">
    <property type="protein sequence ID" value="TPX34048.1"/>
    <property type="molecule type" value="Genomic_DNA"/>
</dbReference>
<feature type="region of interest" description="Disordered" evidence="16">
    <location>
        <begin position="1585"/>
        <end position="1657"/>
    </location>
</feature>
<dbReference type="InterPro" id="IPR001680">
    <property type="entry name" value="WD40_rpt"/>
</dbReference>
<dbReference type="InterPro" id="IPR036372">
    <property type="entry name" value="BEACH_dom_sf"/>
</dbReference>
<evidence type="ECO:0000256" key="12">
    <source>
        <dbReference type="ARBA" id="ARBA00045130"/>
    </source>
</evidence>
<dbReference type="Gene3D" id="2.30.29.30">
    <property type="entry name" value="Pleckstrin-homology domain (PH domain)/Phosphotyrosine-binding domain (PTB)"/>
    <property type="match status" value="1"/>
</dbReference>
<keyword evidence="7" id="KW-0677">Repeat</keyword>
<dbReference type="SUPFAM" id="SSF81837">
    <property type="entry name" value="BEACH domain"/>
    <property type="match status" value="1"/>
</dbReference>
<dbReference type="GO" id="GO:0051539">
    <property type="term" value="F:4 iron, 4 sulfur cluster binding"/>
    <property type="evidence" value="ECO:0007669"/>
    <property type="project" value="InterPro"/>
</dbReference>
<dbReference type="PROSITE" id="PS50197">
    <property type="entry name" value="BEACH"/>
    <property type="match status" value="1"/>
</dbReference>
<dbReference type="InterPro" id="IPR006638">
    <property type="entry name" value="Elp3/MiaA/NifB-like_rSAM"/>
</dbReference>
<proteinExistence type="inferred from homology"/>
<dbReference type="CDD" id="cd01335">
    <property type="entry name" value="Radical_SAM"/>
    <property type="match status" value="1"/>
</dbReference>
<feature type="domain" description="Radical SAM core" evidence="19">
    <location>
        <begin position="2"/>
        <end position="244"/>
    </location>
</feature>
<keyword evidence="9" id="KW-0411">Iron-sulfur</keyword>
<dbReference type="SMART" id="SM01026">
    <property type="entry name" value="Beach"/>
    <property type="match status" value="1"/>
</dbReference>
<comment type="function">
    <text evidence="13">May be involved in protein sorting and cell wall formation.</text>
</comment>
<evidence type="ECO:0000256" key="13">
    <source>
        <dbReference type="ARBA" id="ARBA00054699"/>
    </source>
</evidence>
<dbReference type="GO" id="GO:0008104">
    <property type="term" value="P:intracellular protein localization"/>
    <property type="evidence" value="ECO:0007669"/>
    <property type="project" value="TreeGrafter"/>
</dbReference>
<comment type="function">
    <text evidence="12">May be a heme chaperone, appears to bind heme. Homologous bacterial proteins do not have oxygen-independent coproporphyrinogen-III oxidase activity. Binds 1 [4Fe-4S] cluster. The cluster is coordinated with 3 cysteines and an exchangeable S-adenosyl-L-methionine.</text>
</comment>
<name>A0A507C3T3_9FUNG</name>